<evidence type="ECO:0000313" key="2">
    <source>
        <dbReference type="Proteomes" id="UP000199206"/>
    </source>
</evidence>
<reference evidence="2" key="1">
    <citation type="submission" date="2016-10" db="EMBL/GenBank/DDBJ databases">
        <authorList>
            <person name="Varghese N."/>
            <person name="Submissions S."/>
        </authorList>
    </citation>
    <scope>NUCLEOTIDE SEQUENCE [LARGE SCALE GENOMIC DNA]</scope>
    <source>
        <strain evidence="2">S6-262</strain>
    </source>
</reference>
<keyword evidence="2" id="KW-1185">Reference proteome</keyword>
<name>A0A1H8ITJ1_9SPHN</name>
<dbReference type="AlphaFoldDB" id="A0A1H8ITJ1"/>
<sequence>MIARLLAAMVAAQATAGPPEVRVESVDDRCRIVVGGQTADLADAAASQAVLAALPDGPVTIVGRISDPHPYRCLGGVIYMLQVQGRQTIRSRFEASAK</sequence>
<dbReference type="Proteomes" id="UP000199206">
    <property type="component" value="Unassembled WGS sequence"/>
</dbReference>
<organism evidence="1 2">
    <name type="scientific">Sphingomonas gellani</name>
    <dbReference type="NCBI Taxonomy" id="1166340"/>
    <lineage>
        <taxon>Bacteria</taxon>
        <taxon>Pseudomonadati</taxon>
        <taxon>Pseudomonadota</taxon>
        <taxon>Alphaproteobacteria</taxon>
        <taxon>Sphingomonadales</taxon>
        <taxon>Sphingomonadaceae</taxon>
        <taxon>Sphingomonas</taxon>
    </lineage>
</organism>
<dbReference type="RefSeq" id="WP_139198134.1">
    <property type="nucleotide sequence ID" value="NZ_FOCF01000011.1"/>
</dbReference>
<dbReference type="EMBL" id="FOCF01000011">
    <property type="protein sequence ID" value="SEN71752.1"/>
    <property type="molecule type" value="Genomic_DNA"/>
</dbReference>
<evidence type="ECO:0000313" key="1">
    <source>
        <dbReference type="EMBL" id="SEN71752.1"/>
    </source>
</evidence>
<proteinExistence type="predicted"/>
<gene>
    <name evidence="1" type="ORF">SAMN05192583_3376</name>
</gene>
<dbReference type="STRING" id="1166340.SAMN05192583_3376"/>
<accession>A0A1H8ITJ1</accession>
<protein>
    <submittedName>
        <fullName evidence="1">Uncharacterized protein</fullName>
    </submittedName>
</protein>